<dbReference type="Proteomes" id="UP000630887">
    <property type="component" value="Unassembled WGS sequence"/>
</dbReference>
<dbReference type="Gene3D" id="3.90.1580.10">
    <property type="entry name" value="paralog of FGE (formylglycine-generating enzyme)"/>
    <property type="match status" value="1"/>
</dbReference>
<organism evidence="2 3">
    <name type="scientific">Catellatospora coxensis</name>
    <dbReference type="NCBI Taxonomy" id="310354"/>
    <lineage>
        <taxon>Bacteria</taxon>
        <taxon>Bacillati</taxon>
        <taxon>Actinomycetota</taxon>
        <taxon>Actinomycetes</taxon>
        <taxon>Micromonosporales</taxon>
        <taxon>Micromonosporaceae</taxon>
        <taxon>Catellatospora</taxon>
    </lineage>
</organism>
<dbReference type="Pfam" id="PF20703">
    <property type="entry name" value="nSTAND1"/>
    <property type="match status" value="1"/>
</dbReference>
<dbReference type="PANTHER" id="PTHR23150:SF19">
    <property type="entry name" value="FORMYLGLYCINE-GENERATING ENZYME"/>
    <property type="match status" value="1"/>
</dbReference>
<dbReference type="PROSITE" id="PS50943">
    <property type="entry name" value="HTH_CROC1"/>
    <property type="match status" value="1"/>
</dbReference>
<dbReference type="CDD" id="cd00093">
    <property type="entry name" value="HTH_XRE"/>
    <property type="match status" value="1"/>
</dbReference>
<feature type="domain" description="HTH cro/C1-type" evidence="1">
    <location>
        <begin position="12"/>
        <end position="66"/>
    </location>
</feature>
<evidence type="ECO:0000313" key="3">
    <source>
        <dbReference type="Proteomes" id="UP000630887"/>
    </source>
</evidence>
<dbReference type="InterPro" id="IPR027417">
    <property type="entry name" value="P-loop_NTPase"/>
</dbReference>
<dbReference type="GO" id="GO:0003677">
    <property type="term" value="F:DNA binding"/>
    <property type="evidence" value="ECO:0007669"/>
    <property type="project" value="InterPro"/>
</dbReference>
<accession>A0A8J3P960</accession>
<dbReference type="SUPFAM" id="SSF56436">
    <property type="entry name" value="C-type lectin-like"/>
    <property type="match status" value="1"/>
</dbReference>
<dbReference type="Gene3D" id="1.10.260.40">
    <property type="entry name" value="lambda repressor-like DNA-binding domains"/>
    <property type="match status" value="1"/>
</dbReference>
<dbReference type="SUPFAM" id="SSF47413">
    <property type="entry name" value="lambda repressor-like DNA-binding domains"/>
    <property type="match status" value="1"/>
</dbReference>
<dbReference type="AlphaFoldDB" id="A0A8J3P960"/>
<dbReference type="GO" id="GO:0120147">
    <property type="term" value="F:formylglycine-generating oxidase activity"/>
    <property type="evidence" value="ECO:0007669"/>
    <property type="project" value="TreeGrafter"/>
</dbReference>
<dbReference type="InterPro" id="IPR042095">
    <property type="entry name" value="SUMF_sf"/>
</dbReference>
<reference evidence="2 3" key="1">
    <citation type="submission" date="2021-01" db="EMBL/GenBank/DDBJ databases">
        <title>Whole genome shotgun sequence of Catellatospora coxensis NBRC 107359.</title>
        <authorList>
            <person name="Komaki H."/>
            <person name="Tamura T."/>
        </authorList>
    </citation>
    <scope>NUCLEOTIDE SEQUENCE [LARGE SCALE GENOMIC DNA]</scope>
    <source>
        <strain evidence="2 3">NBRC 107359</strain>
    </source>
</reference>
<dbReference type="InterPro" id="IPR016187">
    <property type="entry name" value="CTDL_fold"/>
</dbReference>
<dbReference type="PANTHER" id="PTHR23150">
    <property type="entry name" value="SULFATASE MODIFYING FACTOR 1, 2"/>
    <property type="match status" value="1"/>
</dbReference>
<dbReference type="Pfam" id="PF13560">
    <property type="entry name" value="HTH_31"/>
    <property type="match status" value="1"/>
</dbReference>
<dbReference type="InterPro" id="IPR001387">
    <property type="entry name" value="Cro/C1-type_HTH"/>
</dbReference>
<proteinExistence type="predicted"/>
<gene>
    <name evidence="2" type="ORF">Cco03nite_47430</name>
</gene>
<dbReference type="EMBL" id="BONI01000042">
    <property type="protein sequence ID" value="GIG08043.1"/>
    <property type="molecule type" value="Genomic_DNA"/>
</dbReference>
<dbReference type="InterPro" id="IPR005532">
    <property type="entry name" value="SUMF_dom"/>
</dbReference>
<name>A0A8J3P960_9ACTN</name>
<keyword evidence="3" id="KW-1185">Reference proteome</keyword>
<dbReference type="RefSeq" id="WP_203694370.1">
    <property type="nucleotide sequence ID" value="NZ_BAAALC010000042.1"/>
</dbReference>
<dbReference type="InterPro" id="IPR010982">
    <property type="entry name" value="Lambda_DNA-bd_dom_sf"/>
</dbReference>
<dbReference type="SMART" id="SM00530">
    <property type="entry name" value="HTH_XRE"/>
    <property type="match status" value="1"/>
</dbReference>
<dbReference type="InterPro" id="IPR049052">
    <property type="entry name" value="nSTAND1"/>
</dbReference>
<dbReference type="Pfam" id="PF03781">
    <property type="entry name" value="FGE-sulfatase"/>
    <property type="match status" value="1"/>
</dbReference>
<evidence type="ECO:0000259" key="1">
    <source>
        <dbReference type="PROSITE" id="PS50943"/>
    </source>
</evidence>
<protein>
    <recommendedName>
        <fullName evidence="1">HTH cro/C1-type domain-containing protein</fullName>
    </recommendedName>
</protein>
<evidence type="ECO:0000313" key="2">
    <source>
        <dbReference type="EMBL" id="GIG08043.1"/>
    </source>
</evidence>
<dbReference type="InterPro" id="IPR051043">
    <property type="entry name" value="Sulfatase_Mod_Factor_Kinase"/>
</dbReference>
<comment type="caution">
    <text evidence="2">The sequence shown here is derived from an EMBL/GenBank/DDBJ whole genome shotgun (WGS) entry which is preliminary data.</text>
</comment>
<dbReference type="SUPFAM" id="SSF52540">
    <property type="entry name" value="P-loop containing nucleoside triphosphate hydrolases"/>
    <property type="match status" value="1"/>
</dbReference>
<sequence>MSPDMPDLGELLRRLRLEARLSQRDLALRVGFHESGVSNIERGERAPSAQYLTSVIAALRLDSANAELIWRLYRAPGMGAGGTGTGDGTPCPYRGLFAFREEDAALFFGRGTAVRRILRRLEAGPLVAVVGASGSGKSSVVLAGVLPRLRAAGHWDVAVTRPGTDPQLALVEAISPGASSVMEAVGRRLFGSGQRLLVVVDQFEEVFTHSADDSAPVRFLDDLVAIVQAGDVKLVLTFRGDFYGRLVAHRAFSDVLQDHVVHLPPMNRIELLQAVTEPARAAGLTLEQGLTEQILDDAGLEPGNLPLVEFALTRLWERRAGSTLTIAAYEQIGRLAGSITARAEEVYTSLSPEQQYAARQLFVRLVQVSRPEEDGNDARRRTPLAEVTALPGVDTVVRALADARLVVTDADAGSGPTVELAHEAIIRSWQRLRGWLVEDRQFLLWQQRTRQWASEWRRAPDQDAAVLRGGILDEAHRWLTLKGRESIAPDLLGYLDTSIAQARAEEQRQALARVEQLVTVLPRDVPQLAATFADADPQLRAQLRGRLDTAAIRQRWRLRLALLTADREQAKLLLGDLNQLWPDELIAVRDAVGPHRDLMTEHLWQAAHPASAPLLANSVLLAAGDPDDTRWHDIAATVAAELVRQNQLHLRTYVDALRPVRLHLLEPLFTLFADESELRAANRETRAVVLLDLAADQPELLARMAADAMPQNYEAIFEALATAVTDDAVRVLKVIAHTEPDNEAAEVDRVRLGRRRAAALSTLLRLGVRPDFDEVLTTSGDTELLTQFTFSAATRLVPPELLLDHASGAVDQASRYGLLLALGEYASHPDADRLTSRIDALSQQHLATDDPGVRAAATWLRRRWALPTQELPAAYDPTGRRRWFTVTTPRGPLRFVVFRPGRFLMGSPGIEAERSDYESPRQDTTITRSFAMCDREVTRAEFEDFMAATGIRGLPNIDEWSPLGHEPVVAPTWHEALLYADWLGSRLTGREQTYDAVGDALNQPRVQQGLQETDMRAMLNAPLRLPTEAEWEYACRAGTTTAYSFGSDRTLLDRHGWFADNSGLKTHEAGILRPNPAGLFNIHGQCWEWCLDWYGPYTDQPVVDPVGPATGDRKVLRGGCWNLGARYARSACRNAHIPPNRNYYITFRLALTVPEVDPTWQPGDLQPLPWTGR</sequence>